<feature type="transmembrane region" description="Helical" evidence="1">
    <location>
        <begin position="129"/>
        <end position="151"/>
    </location>
</feature>
<organism evidence="3">
    <name type="scientific">Melampsora larici-populina (strain 98AG31 / pathotype 3-4-7)</name>
    <name type="common">Poplar leaf rust fungus</name>
    <dbReference type="NCBI Taxonomy" id="747676"/>
    <lineage>
        <taxon>Eukaryota</taxon>
        <taxon>Fungi</taxon>
        <taxon>Dikarya</taxon>
        <taxon>Basidiomycota</taxon>
        <taxon>Pucciniomycotina</taxon>
        <taxon>Pucciniomycetes</taxon>
        <taxon>Pucciniales</taxon>
        <taxon>Melampsoraceae</taxon>
        <taxon>Melampsora</taxon>
    </lineage>
</organism>
<evidence type="ECO:0000313" key="2">
    <source>
        <dbReference type="EMBL" id="EGG06065.1"/>
    </source>
</evidence>
<evidence type="ECO:0000313" key="3">
    <source>
        <dbReference type="Proteomes" id="UP000001072"/>
    </source>
</evidence>
<dbReference type="Proteomes" id="UP000001072">
    <property type="component" value="Unassembled WGS sequence"/>
</dbReference>
<feature type="transmembrane region" description="Helical" evidence="1">
    <location>
        <begin position="313"/>
        <end position="333"/>
    </location>
</feature>
<dbReference type="OrthoDB" id="2496582at2759"/>
<gene>
    <name evidence="2" type="ORF">MELLADRAFT_107088</name>
</gene>
<dbReference type="RefSeq" id="XP_007410716.1">
    <property type="nucleotide sequence ID" value="XM_007410654.1"/>
</dbReference>
<dbReference type="EMBL" id="GL883110">
    <property type="protein sequence ID" value="EGG06065.1"/>
    <property type="molecule type" value="Genomic_DNA"/>
</dbReference>
<accession>F4RNM2</accession>
<proteinExistence type="predicted"/>
<dbReference type="VEuPathDB" id="FungiDB:MELLADRAFT_107088"/>
<feature type="transmembrane region" description="Helical" evidence="1">
    <location>
        <begin position="339"/>
        <end position="361"/>
    </location>
</feature>
<protein>
    <submittedName>
        <fullName evidence="2">Uncharacterized protein</fullName>
    </submittedName>
</protein>
<dbReference type="AlphaFoldDB" id="F4RNM2"/>
<sequence>MRCPAPVIPAIPQGQSPFPVYQKILTDTVFPEVPHWTFSALIFLGFWRILMMFSCVIIIILPIWRGEASRQKHFWIFRRRYLDEYKVPYIVPNRPLVVAVCEFCSSGLYLLLAAFNYKAFSTPNFTQSIHLTICSYIGIWLSGWSLCHACLYNCKNSRQRGYWLFRPFAFNLMWSSWLVVVVLTNAACATLLDRACTVAYYHYNRLMAILQAASEEWTSTKPYDLETLKNILKEENVLLDSCGTVSSRMSTWYVAWIIFGVPLALFYVFTALYLLRLVGNLLKKCQTAALSCRQNVGPDRPGKRRFLVAHSSLIALVLLCEVAVPTFQLFVSWNVESSFWRTGSAIVVMTPSTFISPALLFQSWRLLTERNTADESEFNQAASMASDIQLPIFASRLLNTGESVETDPTPADTFSTLPNARTEKAVKDQVNITRSISVVHSGMNSIQKQSDTDKNCRKTLSTAWKLKKSLTLSKIGNPSKTDPVML</sequence>
<feature type="transmembrane region" description="Helical" evidence="1">
    <location>
        <begin position="40"/>
        <end position="64"/>
    </location>
</feature>
<name>F4RNM2_MELLP</name>
<dbReference type="InParanoid" id="F4RNM2"/>
<feature type="transmembrane region" description="Helical" evidence="1">
    <location>
        <begin position="172"/>
        <end position="192"/>
    </location>
</feature>
<evidence type="ECO:0000256" key="1">
    <source>
        <dbReference type="SAM" id="Phobius"/>
    </source>
</evidence>
<reference evidence="3" key="1">
    <citation type="journal article" date="2011" name="Proc. Natl. Acad. Sci. U.S.A.">
        <title>Obligate biotrophy features unraveled by the genomic analysis of rust fungi.</title>
        <authorList>
            <person name="Duplessis S."/>
            <person name="Cuomo C.A."/>
            <person name="Lin Y.-C."/>
            <person name="Aerts A."/>
            <person name="Tisserant E."/>
            <person name="Veneault-Fourrey C."/>
            <person name="Joly D.L."/>
            <person name="Hacquard S."/>
            <person name="Amselem J."/>
            <person name="Cantarel B.L."/>
            <person name="Chiu R."/>
            <person name="Coutinho P.M."/>
            <person name="Feau N."/>
            <person name="Field M."/>
            <person name="Frey P."/>
            <person name="Gelhaye E."/>
            <person name="Goldberg J."/>
            <person name="Grabherr M.G."/>
            <person name="Kodira C.D."/>
            <person name="Kohler A."/>
            <person name="Kuees U."/>
            <person name="Lindquist E.A."/>
            <person name="Lucas S.M."/>
            <person name="Mago R."/>
            <person name="Mauceli E."/>
            <person name="Morin E."/>
            <person name="Murat C."/>
            <person name="Pangilinan J.L."/>
            <person name="Park R."/>
            <person name="Pearson M."/>
            <person name="Quesneville H."/>
            <person name="Rouhier N."/>
            <person name="Sakthikumar S."/>
            <person name="Salamov A.A."/>
            <person name="Schmutz J."/>
            <person name="Selles B."/>
            <person name="Shapiro H."/>
            <person name="Tanguay P."/>
            <person name="Tuskan G.A."/>
            <person name="Henrissat B."/>
            <person name="Van de Peer Y."/>
            <person name="Rouze P."/>
            <person name="Ellis J.G."/>
            <person name="Dodds P.N."/>
            <person name="Schein J.E."/>
            <person name="Zhong S."/>
            <person name="Hamelin R.C."/>
            <person name="Grigoriev I.V."/>
            <person name="Szabo L.J."/>
            <person name="Martin F."/>
        </authorList>
    </citation>
    <scope>NUCLEOTIDE SEQUENCE [LARGE SCALE GENOMIC DNA]</scope>
    <source>
        <strain evidence="3">98AG31 / pathotype 3-4-7</strain>
    </source>
</reference>
<feature type="transmembrane region" description="Helical" evidence="1">
    <location>
        <begin position="253"/>
        <end position="275"/>
    </location>
</feature>
<keyword evidence="3" id="KW-1185">Reference proteome</keyword>
<keyword evidence="1" id="KW-1133">Transmembrane helix</keyword>
<dbReference type="KEGG" id="mlr:MELLADRAFT_107088"/>
<feature type="transmembrane region" description="Helical" evidence="1">
    <location>
        <begin position="96"/>
        <end position="117"/>
    </location>
</feature>
<dbReference type="GeneID" id="18923084"/>
<keyword evidence="1" id="KW-0812">Transmembrane</keyword>
<keyword evidence="1" id="KW-0472">Membrane</keyword>
<dbReference type="HOGENOM" id="CLU_571170_0_0_1"/>